<protein>
    <submittedName>
        <fullName evidence="2">Uncharacterized protein</fullName>
    </submittedName>
</protein>
<gene>
    <name evidence="2" type="ORF">PV06_11308</name>
</gene>
<evidence type="ECO:0000256" key="1">
    <source>
        <dbReference type="SAM" id="MobiDB-lite"/>
    </source>
</evidence>
<reference evidence="2 3" key="1">
    <citation type="submission" date="2015-01" db="EMBL/GenBank/DDBJ databases">
        <title>The Genome Sequence of Exophiala oligosperma CBS72588.</title>
        <authorList>
            <consortium name="The Broad Institute Genomics Platform"/>
            <person name="Cuomo C."/>
            <person name="de Hoog S."/>
            <person name="Gorbushina A."/>
            <person name="Stielow B."/>
            <person name="Teixiera M."/>
            <person name="Abouelleil A."/>
            <person name="Chapman S.B."/>
            <person name="Priest M."/>
            <person name="Young S.K."/>
            <person name="Wortman J."/>
            <person name="Nusbaum C."/>
            <person name="Birren B."/>
        </authorList>
    </citation>
    <scope>NUCLEOTIDE SEQUENCE [LARGE SCALE GENOMIC DNA]</scope>
    <source>
        <strain evidence="2 3">CBS 72588</strain>
    </source>
</reference>
<proteinExistence type="predicted"/>
<dbReference type="STRING" id="215243.A0A0D2CZL4"/>
<accession>A0A0D2CZL4</accession>
<dbReference type="VEuPathDB" id="FungiDB:PV06_11308"/>
<feature type="region of interest" description="Disordered" evidence="1">
    <location>
        <begin position="143"/>
        <end position="163"/>
    </location>
</feature>
<dbReference type="GeneID" id="27363382"/>
<dbReference type="AlphaFoldDB" id="A0A0D2CZL4"/>
<dbReference type="HOGENOM" id="CLU_036015_0_0_1"/>
<evidence type="ECO:0000313" key="2">
    <source>
        <dbReference type="EMBL" id="KIW36453.1"/>
    </source>
</evidence>
<feature type="region of interest" description="Disordered" evidence="1">
    <location>
        <begin position="214"/>
        <end position="237"/>
    </location>
</feature>
<organism evidence="2 3">
    <name type="scientific">Exophiala oligosperma</name>
    <dbReference type="NCBI Taxonomy" id="215243"/>
    <lineage>
        <taxon>Eukaryota</taxon>
        <taxon>Fungi</taxon>
        <taxon>Dikarya</taxon>
        <taxon>Ascomycota</taxon>
        <taxon>Pezizomycotina</taxon>
        <taxon>Eurotiomycetes</taxon>
        <taxon>Chaetothyriomycetidae</taxon>
        <taxon>Chaetothyriales</taxon>
        <taxon>Herpotrichiellaceae</taxon>
        <taxon>Exophiala</taxon>
    </lineage>
</organism>
<dbReference type="OrthoDB" id="4143088at2759"/>
<dbReference type="EMBL" id="KN847357">
    <property type="protein sequence ID" value="KIW36453.1"/>
    <property type="molecule type" value="Genomic_DNA"/>
</dbReference>
<evidence type="ECO:0000313" key="3">
    <source>
        <dbReference type="Proteomes" id="UP000053342"/>
    </source>
</evidence>
<dbReference type="Proteomes" id="UP000053342">
    <property type="component" value="Unassembled WGS sequence"/>
</dbReference>
<dbReference type="RefSeq" id="XP_016256669.1">
    <property type="nucleotide sequence ID" value="XM_016412955.1"/>
</dbReference>
<keyword evidence="3" id="KW-1185">Reference proteome</keyword>
<sequence length="349" mass="39139">MPTLHEYLGLPNPELDRTTLRPGMNTLPVGTYEIEGVQHWDDFTLETVLNCFGDILGRNFEAKDLHHPPPLPQHHRRLTDESCVESILKKHNHTIIDRALELAQSRLEGRGLHLPISMSWGSLADVQEDRRLRPDWAGTVHRGLPPYENRVPGDTKPSSKWSSAMKDSASVSIQEEYWKPLRQLLLYCVRTNTRYGYIISDAEALFFRRTKSQEPPTSLSASRARRQPPPTHNRVTSLTSVVSGTSAMSLDSSGSPYTDAGNPDINEAPLEIAIIPWANAGTAELTINLGAWFVHILATSDISVEESYQPLGSWRRIKDGKGHWCFQQEGSRRVSQTLPERGLLIEAAP</sequence>
<name>A0A0D2CZL4_9EURO</name>